<feature type="transmembrane region" description="Helical" evidence="1">
    <location>
        <begin position="16"/>
        <end position="37"/>
    </location>
</feature>
<dbReference type="Gene3D" id="3.40.50.150">
    <property type="entry name" value="Vaccinia Virus protein VP39"/>
    <property type="match status" value="1"/>
</dbReference>
<gene>
    <name evidence="2" type="ORF">BP5796_01641</name>
</gene>
<dbReference type="InterPro" id="IPR029063">
    <property type="entry name" value="SAM-dependent_MTases_sf"/>
</dbReference>
<name>A0A3D8T103_9HELO</name>
<dbReference type="PANTHER" id="PTHR45036:SF1">
    <property type="entry name" value="METHYLTRANSFERASE LIKE 7A"/>
    <property type="match status" value="1"/>
</dbReference>
<dbReference type="AlphaFoldDB" id="A0A3D8T103"/>
<evidence type="ECO:0000313" key="3">
    <source>
        <dbReference type="Proteomes" id="UP000256328"/>
    </source>
</evidence>
<dbReference type="Pfam" id="PF13489">
    <property type="entry name" value="Methyltransf_23"/>
    <property type="match status" value="1"/>
</dbReference>
<dbReference type="Proteomes" id="UP000256328">
    <property type="component" value="Unassembled WGS sequence"/>
</dbReference>
<dbReference type="EMBL" id="PDLN01000002">
    <property type="protein sequence ID" value="RDW92247.1"/>
    <property type="molecule type" value="Genomic_DNA"/>
</dbReference>
<protein>
    <recommendedName>
        <fullName evidence="4">S-adenosyl-L-methionine-dependent methyltransferase</fullName>
    </recommendedName>
</protein>
<dbReference type="OrthoDB" id="540004at2759"/>
<keyword evidence="1" id="KW-0472">Membrane</keyword>
<organism evidence="2 3">
    <name type="scientific">Coleophoma crateriformis</name>
    <dbReference type="NCBI Taxonomy" id="565419"/>
    <lineage>
        <taxon>Eukaryota</taxon>
        <taxon>Fungi</taxon>
        <taxon>Dikarya</taxon>
        <taxon>Ascomycota</taxon>
        <taxon>Pezizomycotina</taxon>
        <taxon>Leotiomycetes</taxon>
        <taxon>Helotiales</taxon>
        <taxon>Dermateaceae</taxon>
        <taxon>Coleophoma</taxon>
    </lineage>
</organism>
<reference evidence="2 3" key="1">
    <citation type="journal article" date="2018" name="IMA Fungus">
        <title>IMA Genome-F 9: Draft genome sequence of Annulohypoxylon stygium, Aspergillus mulundensis, Berkeleyomyces basicola (syn. Thielaviopsis basicola), Ceratocystis smalleyi, two Cercospora beticola strains, Coleophoma cylindrospora, Fusarium fracticaudum, Phialophora cf. hyalina, and Morchella septimelata.</title>
        <authorList>
            <person name="Wingfield B.D."/>
            <person name="Bills G.F."/>
            <person name="Dong Y."/>
            <person name="Huang W."/>
            <person name="Nel W.J."/>
            <person name="Swalarsk-Parry B.S."/>
            <person name="Vaghefi N."/>
            <person name="Wilken P.M."/>
            <person name="An Z."/>
            <person name="de Beer Z.W."/>
            <person name="De Vos L."/>
            <person name="Chen L."/>
            <person name="Duong T.A."/>
            <person name="Gao Y."/>
            <person name="Hammerbacher A."/>
            <person name="Kikkert J.R."/>
            <person name="Li Y."/>
            <person name="Li H."/>
            <person name="Li K."/>
            <person name="Li Q."/>
            <person name="Liu X."/>
            <person name="Ma X."/>
            <person name="Naidoo K."/>
            <person name="Pethybridge S.J."/>
            <person name="Sun J."/>
            <person name="Steenkamp E.T."/>
            <person name="van der Nest M.A."/>
            <person name="van Wyk S."/>
            <person name="Wingfield M.J."/>
            <person name="Xiong C."/>
            <person name="Yue Q."/>
            <person name="Zhang X."/>
        </authorList>
    </citation>
    <scope>NUCLEOTIDE SEQUENCE [LARGE SCALE GENOMIC DNA]</scope>
    <source>
        <strain evidence="2 3">BP5796</strain>
    </source>
</reference>
<keyword evidence="3" id="KW-1185">Reference proteome</keyword>
<accession>A0A3D8T103</accession>
<evidence type="ECO:0000256" key="1">
    <source>
        <dbReference type="SAM" id="Phobius"/>
    </source>
</evidence>
<proteinExistence type="predicted"/>
<dbReference type="SUPFAM" id="SSF53335">
    <property type="entry name" value="S-adenosyl-L-methionine-dependent methyltransferases"/>
    <property type="match status" value="1"/>
</dbReference>
<dbReference type="PANTHER" id="PTHR45036">
    <property type="entry name" value="METHYLTRANSFERASE LIKE 7B"/>
    <property type="match status" value="1"/>
</dbReference>
<sequence>MFDKTRDVAQYIIDPIMFLALVGCHGIMTFFFLLIHFRFDTLFSISKFKDVWFARFWAVYGPQLAQGPGRDRVRLLTPEVTGVVLDIGPGTGEWLELLDSSKLTKVYGVEPNADHYARLREHIKEAGLADIYEIIPAGVEDLSKYGIELESVDTILTLQCLCSVPNQRQMIRDLYQYLKPNGGKWVLYEHVVTKQTGIIAMYQATIDLVWPHFLGGCSITRNTEKNLREAGEWNKIDLKQPAEEPIYHMVPHVGGVLVK</sequence>
<dbReference type="CDD" id="cd02440">
    <property type="entry name" value="AdoMet_MTases"/>
    <property type="match status" value="1"/>
</dbReference>
<evidence type="ECO:0008006" key="4">
    <source>
        <dbReference type="Google" id="ProtNLM"/>
    </source>
</evidence>
<keyword evidence="1" id="KW-1133">Transmembrane helix</keyword>
<comment type="caution">
    <text evidence="2">The sequence shown here is derived from an EMBL/GenBank/DDBJ whole genome shotgun (WGS) entry which is preliminary data.</text>
</comment>
<dbReference type="InterPro" id="IPR052356">
    <property type="entry name" value="Thiol_S-MT"/>
</dbReference>
<keyword evidence="1" id="KW-0812">Transmembrane</keyword>
<evidence type="ECO:0000313" key="2">
    <source>
        <dbReference type="EMBL" id="RDW92247.1"/>
    </source>
</evidence>